<name>A0A2A2JUN2_9BILA</name>
<dbReference type="OrthoDB" id="10262962at2759"/>
<gene>
    <name evidence="2" type="ORF">WR25_13029</name>
</gene>
<keyword evidence="1" id="KW-0378">Hydrolase</keyword>
<organism evidence="2 3">
    <name type="scientific">Diploscapter pachys</name>
    <dbReference type="NCBI Taxonomy" id="2018661"/>
    <lineage>
        <taxon>Eukaryota</taxon>
        <taxon>Metazoa</taxon>
        <taxon>Ecdysozoa</taxon>
        <taxon>Nematoda</taxon>
        <taxon>Chromadorea</taxon>
        <taxon>Rhabditida</taxon>
        <taxon>Rhabditina</taxon>
        <taxon>Rhabditomorpha</taxon>
        <taxon>Rhabditoidea</taxon>
        <taxon>Rhabditidae</taxon>
        <taxon>Diploscapter</taxon>
    </lineage>
</organism>
<dbReference type="PANTHER" id="PTHR11567">
    <property type="entry name" value="ACID PHOSPHATASE-RELATED"/>
    <property type="match status" value="1"/>
</dbReference>
<dbReference type="STRING" id="2018661.A0A2A2JUN2"/>
<dbReference type="AlphaFoldDB" id="A0A2A2JUN2"/>
<dbReference type="GO" id="GO:0016791">
    <property type="term" value="F:phosphatase activity"/>
    <property type="evidence" value="ECO:0007669"/>
    <property type="project" value="TreeGrafter"/>
</dbReference>
<reference evidence="2 3" key="1">
    <citation type="journal article" date="2017" name="Curr. Biol.">
        <title>Genome architecture and evolution of a unichromosomal asexual nematode.</title>
        <authorList>
            <person name="Fradin H."/>
            <person name="Zegar C."/>
            <person name="Gutwein M."/>
            <person name="Lucas J."/>
            <person name="Kovtun M."/>
            <person name="Corcoran D."/>
            <person name="Baugh L.R."/>
            <person name="Kiontke K."/>
            <person name="Gunsalus K."/>
            <person name="Fitch D.H."/>
            <person name="Piano F."/>
        </authorList>
    </citation>
    <scope>NUCLEOTIDE SEQUENCE [LARGE SCALE GENOMIC DNA]</scope>
    <source>
        <strain evidence="2">PF1309</strain>
    </source>
</reference>
<proteinExistence type="predicted"/>
<protein>
    <submittedName>
        <fullName evidence="2">Uncharacterized protein</fullName>
    </submittedName>
</protein>
<dbReference type="Proteomes" id="UP000218231">
    <property type="component" value="Unassembled WGS sequence"/>
</dbReference>
<dbReference type="PANTHER" id="PTHR11567:SF110">
    <property type="entry name" value="2-PHOSPHOXYLOSE PHOSPHATASE 1"/>
    <property type="match status" value="1"/>
</dbReference>
<evidence type="ECO:0000313" key="3">
    <source>
        <dbReference type="Proteomes" id="UP000218231"/>
    </source>
</evidence>
<accession>A0A2A2JUN2</accession>
<dbReference type="InterPro" id="IPR029033">
    <property type="entry name" value="His_PPase_superfam"/>
</dbReference>
<dbReference type="SUPFAM" id="SSF53254">
    <property type="entry name" value="Phosphoglycerate mutase-like"/>
    <property type="match status" value="1"/>
</dbReference>
<keyword evidence="3" id="KW-1185">Reference proteome</keyword>
<evidence type="ECO:0000313" key="2">
    <source>
        <dbReference type="EMBL" id="PAV65289.1"/>
    </source>
</evidence>
<dbReference type="InterPro" id="IPR050645">
    <property type="entry name" value="Histidine_acid_phosphatase"/>
</dbReference>
<comment type="caution">
    <text evidence="2">The sequence shown here is derived from an EMBL/GenBank/DDBJ whole genome shotgun (WGS) entry which is preliminary data.</text>
</comment>
<dbReference type="EMBL" id="LIAE01010213">
    <property type="protein sequence ID" value="PAV65289.1"/>
    <property type="molecule type" value="Genomic_DNA"/>
</dbReference>
<dbReference type="Gene3D" id="3.40.50.1240">
    <property type="entry name" value="Phosphoglycerate mutase-like"/>
    <property type="match status" value="2"/>
</dbReference>
<sequence>MILVLTNIDSSIAAIDKKSSIPLEYQTLCRFSEVPYKGEEGNVNNKYTLRGATIIFRHGERSSIEQKPSKDCGCFKDEDRKLFEALQLEINSEKFVEFVKIDPQFTGYPRTPHRTQCAAGMLTAEGGLMINRMSSFLRSKYLPARLFSGNEFYHILRDHGAYFVSHGRKELVESFRAVQSLPGLKNSMDPLRLVDKALGNYICRRKALPCANGHCLTYDLLSQIFSGHDVSLTPLARCLRFPYIDPPYYATRMVFEIYDNSNGSFFIRVLYDGVDVTSHLSFCKNKLIDSLCPATLFQNYFDTFLQNFLGISSVSEVCKD</sequence>
<evidence type="ECO:0000256" key="1">
    <source>
        <dbReference type="ARBA" id="ARBA00022801"/>
    </source>
</evidence>